<dbReference type="GO" id="GO:0016321">
    <property type="term" value="P:female meiosis chromosome segregation"/>
    <property type="evidence" value="ECO:0007669"/>
    <property type="project" value="TreeGrafter"/>
</dbReference>
<dbReference type="GO" id="GO:0051754">
    <property type="term" value="P:meiotic sister chromatid cohesion, centromeric"/>
    <property type="evidence" value="ECO:0007669"/>
    <property type="project" value="InterPro"/>
</dbReference>
<dbReference type="PANTHER" id="PTHR38006">
    <property type="entry name" value="MEIOSIS-SPECIFIC KINETOCHORE PROTEIN"/>
    <property type="match status" value="1"/>
</dbReference>
<evidence type="ECO:0000256" key="1">
    <source>
        <dbReference type="SAM" id="MobiDB-lite"/>
    </source>
</evidence>
<organism evidence="2">
    <name type="scientific">Hypotaenidia okinawae</name>
    <dbReference type="NCBI Taxonomy" id="2861861"/>
    <lineage>
        <taxon>Eukaryota</taxon>
        <taxon>Metazoa</taxon>
        <taxon>Chordata</taxon>
        <taxon>Craniata</taxon>
        <taxon>Vertebrata</taxon>
        <taxon>Euteleostomi</taxon>
        <taxon>Archelosauria</taxon>
        <taxon>Archosauria</taxon>
        <taxon>Dinosauria</taxon>
        <taxon>Saurischia</taxon>
        <taxon>Theropoda</taxon>
        <taxon>Coelurosauria</taxon>
        <taxon>Aves</taxon>
        <taxon>Neognathae</taxon>
        <taxon>Neoaves</taxon>
        <taxon>Gruiformes</taxon>
        <taxon>Rallidae</taxon>
        <taxon>Hypotaenidia</taxon>
    </lineage>
</organism>
<dbReference type="EMBL" id="ICPP01000401">
    <property type="protein sequence ID" value="LAC33045.1"/>
    <property type="molecule type" value="Transcribed_RNA"/>
</dbReference>
<dbReference type="PANTHER" id="PTHR38006:SF1">
    <property type="entry name" value="MEIOSIS-SPECIFIC KINETOCHORE PROTEIN"/>
    <property type="match status" value="1"/>
</dbReference>
<feature type="region of interest" description="Disordered" evidence="1">
    <location>
        <begin position="1"/>
        <end position="33"/>
    </location>
</feature>
<reference evidence="2" key="1">
    <citation type="submission" date="2020-03" db="EMBL/GenBank/DDBJ databases">
        <title>Okinawa Rail whole genome shotgun sequence.</title>
        <authorList>
            <person name="Nakajima N."/>
            <person name="Onuma M."/>
            <person name="Endoh D."/>
        </authorList>
    </citation>
    <scope>NUCLEOTIDE SEQUENCE</scope>
</reference>
<sequence>MFHLFWQPDNPTAKPKKLKGKKEEKASNALEKRKSLFSPLDTLGNASARSVGLTTEVLSSRQTDAVVMSSTMLTGEEEKALKNHAQPAQLDLSLSPVCKASPGESLFLNTTGPDVNSEEIVPASLSSERQTTPQSPEEKTILQPLCARQEICSIVRTSPCQRPSQRRRIPANTKPFCLPQGVPEDTITSTKNWIYCKHR</sequence>
<dbReference type="AlphaFoldDB" id="A0A6G1R250"/>
<evidence type="ECO:0000313" key="2">
    <source>
        <dbReference type="EMBL" id="LAC33045.1"/>
    </source>
</evidence>
<feature type="compositionally biased region" description="Basic and acidic residues" evidence="1">
    <location>
        <begin position="21"/>
        <end position="33"/>
    </location>
</feature>
<dbReference type="InterPro" id="IPR034545">
    <property type="entry name" value="Meikin"/>
</dbReference>
<name>A0A6G1R250_9GRUI</name>
<dbReference type="GO" id="GO:0007060">
    <property type="term" value="P:male meiosis chromosome segregation"/>
    <property type="evidence" value="ECO:0007669"/>
    <property type="project" value="TreeGrafter"/>
</dbReference>
<dbReference type="GO" id="GO:0045143">
    <property type="term" value="P:homologous chromosome segregation"/>
    <property type="evidence" value="ECO:0007669"/>
    <property type="project" value="TreeGrafter"/>
</dbReference>
<protein>
    <submittedName>
        <fullName evidence="2">Meiotic kinetochore factor</fullName>
    </submittedName>
</protein>
<dbReference type="GO" id="GO:0000776">
    <property type="term" value="C:kinetochore"/>
    <property type="evidence" value="ECO:0007669"/>
    <property type="project" value="InterPro"/>
</dbReference>
<proteinExistence type="predicted"/>
<dbReference type="GO" id="GO:0010789">
    <property type="term" value="P:meiotic sister chromatid cohesion involved in meiosis I"/>
    <property type="evidence" value="ECO:0007669"/>
    <property type="project" value="TreeGrafter"/>
</dbReference>
<reference evidence="2" key="2">
    <citation type="submission" date="2020-03" db="EMBL/GenBank/DDBJ databases">
        <authorList>
            <consortium name="Environmental Genome Science Research Promotion Project"/>
            <person name="Nakajima N."/>
            <person name="Onuma M."/>
            <person name="Endoh D."/>
        </authorList>
    </citation>
    <scope>NUCLEOTIDE SEQUENCE</scope>
</reference>
<accession>A0A6G1R250</accession>